<feature type="domain" description="N-acetyltransferase" evidence="3">
    <location>
        <begin position="1"/>
        <end position="137"/>
    </location>
</feature>
<dbReference type="Proteomes" id="UP000645462">
    <property type="component" value="Unassembled WGS sequence"/>
</dbReference>
<keyword evidence="2" id="KW-0012">Acyltransferase</keyword>
<gene>
    <name evidence="4" type="ORF">GCM10011363_31480</name>
</gene>
<sequence length="155" mass="16279">MTPDAFATIMDRAYVQMRPWSAQDIADTLASPHVHFLTRESGGLIAQVVAGECEILAIATDPDAQRKGVASALLAEIVSLAGATGCSQILLEVAGRNHAARSFYDARGFARIGTRPAYYTLRDGTKDDALLLSLAIGHVEADPAPTSHGASTKSG</sequence>
<dbReference type="Gene3D" id="3.40.630.30">
    <property type="match status" value="1"/>
</dbReference>
<evidence type="ECO:0000259" key="3">
    <source>
        <dbReference type="PROSITE" id="PS51186"/>
    </source>
</evidence>
<evidence type="ECO:0000313" key="4">
    <source>
        <dbReference type="EMBL" id="GGC12519.1"/>
    </source>
</evidence>
<evidence type="ECO:0000313" key="5">
    <source>
        <dbReference type="Proteomes" id="UP000645462"/>
    </source>
</evidence>
<dbReference type="CDD" id="cd04301">
    <property type="entry name" value="NAT_SF"/>
    <property type="match status" value="1"/>
</dbReference>
<dbReference type="InterPro" id="IPR016181">
    <property type="entry name" value="Acyl_CoA_acyltransferase"/>
</dbReference>
<proteinExistence type="predicted"/>
<accession>A0ABQ1KW86</accession>
<name>A0ABQ1KW86_9RHOB</name>
<dbReference type="Pfam" id="PF00583">
    <property type="entry name" value="Acetyltransf_1"/>
    <property type="match status" value="1"/>
</dbReference>
<dbReference type="PANTHER" id="PTHR43420">
    <property type="entry name" value="ACETYLTRANSFERASE"/>
    <property type="match status" value="1"/>
</dbReference>
<protein>
    <submittedName>
        <fullName evidence="4">Alanine acetyltransferase</fullName>
    </submittedName>
</protein>
<reference evidence="5" key="1">
    <citation type="journal article" date="2019" name="Int. J. Syst. Evol. Microbiol.">
        <title>The Global Catalogue of Microorganisms (GCM) 10K type strain sequencing project: providing services to taxonomists for standard genome sequencing and annotation.</title>
        <authorList>
            <consortium name="The Broad Institute Genomics Platform"/>
            <consortium name="The Broad Institute Genome Sequencing Center for Infectious Disease"/>
            <person name="Wu L."/>
            <person name="Ma J."/>
        </authorList>
    </citation>
    <scope>NUCLEOTIDE SEQUENCE [LARGE SCALE GENOMIC DNA]</scope>
    <source>
        <strain evidence="5">CGMCC 1.12478</strain>
    </source>
</reference>
<keyword evidence="1" id="KW-0808">Transferase</keyword>
<dbReference type="EMBL" id="BMFC01000009">
    <property type="protein sequence ID" value="GGC12519.1"/>
    <property type="molecule type" value="Genomic_DNA"/>
</dbReference>
<evidence type="ECO:0000256" key="2">
    <source>
        <dbReference type="ARBA" id="ARBA00023315"/>
    </source>
</evidence>
<organism evidence="4 5">
    <name type="scientific">Marivita lacus</name>
    <dbReference type="NCBI Taxonomy" id="1323742"/>
    <lineage>
        <taxon>Bacteria</taxon>
        <taxon>Pseudomonadati</taxon>
        <taxon>Pseudomonadota</taxon>
        <taxon>Alphaproteobacteria</taxon>
        <taxon>Rhodobacterales</taxon>
        <taxon>Roseobacteraceae</taxon>
        <taxon>Marivita</taxon>
    </lineage>
</organism>
<dbReference type="RefSeq" id="WP_188483005.1">
    <property type="nucleotide sequence ID" value="NZ_BMFC01000009.1"/>
</dbReference>
<dbReference type="PANTHER" id="PTHR43420:SF12">
    <property type="entry name" value="N-ACETYLTRANSFERASE DOMAIN-CONTAINING PROTEIN"/>
    <property type="match status" value="1"/>
</dbReference>
<keyword evidence="5" id="KW-1185">Reference proteome</keyword>
<dbReference type="PROSITE" id="PS51186">
    <property type="entry name" value="GNAT"/>
    <property type="match status" value="1"/>
</dbReference>
<evidence type="ECO:0000256" key="1">
    <source>
        <dbReference type="ARBA" id="ARBA00022679"/>
    </source>
</evidence>
<dbReference type="InterPro" id="IPR000182">
    <property type="entry name" value="GNAT_dom"/>
</dbReference>
<dbReference type="SUPFAM" id="SSF55729">
    <property type="entry name" value="Acyl-CoA N-acyltransferases (Nat)"/>
    <property type="match status" value="1"/>
</dbReference>
<dbReference type="InterPro" id="IPR050680">
    <property type="entry name" value="YpeA/RimI_acetyltransf"/>
</dbReference>
<comment type="caution">
    <text evidence="4">The sequence shown here is derived from an EMBL/GenBank/DDBJ whole genome shotgun (WGS) entry which is preliminary data.</text>
</comment>